<evidence type="ECO:0000313" key="6">
    <source>
        <dbReference type="Proteomes" id="UP000799421"/>
    </source>
</evidence>
<feature type="repeat" description="TPR" evidence="3">
    <location>
        <begin position="892"/>
        <end position="925"/>
    </location>
</feature>
<comment type="function">
    <text evidence="1">Involved in endocytosis.</text>
</comment>
<feature type="region of interest" description="Disordered" evidence="4">
    <location>
        <begin position="966"/>
        <end position="985"/>
    </location>
</feature>
<evidence type="ECO:0000256" key="2">
    <source>
        <dbReference type="ARBA" id="ARBA00038251"/>
    </source>
</evidence>
<proteinExistence type="inferred from homology"/>
<evidence type="ECO:0008006" key="7">
    <source>
        <dbReference type="Google" id="ProtNLM"/>
    </source>
</evidence>
<accession>A0A6A7C4U9</accession>
<evidence type="ECO:0000256" key="1">
    <source>
        <dbReference type="ARBA" id="ARBA00002550"/>
    </source>
</evidence>
<dbReference type="PROSITE" id="PS50005">
    <property type="entry name" value="TPR"/>
    <property type="match status" value="1"/>
</dbReference>
<dbReference type="Gene3D" id="1.25.40.10">
    <property type="entry name" value="Tetratricopeptide repeat domain"/>
    <property type="match status" value="2"/>
</dbReference>
<comment type="similarity">
    <text evidence="2">Belongs to the YPP1 family.</text>
</comment>
<dbReference type="InterPro" id="IPR051722">
    <property type="entry name" value="Endocytosis_PI4K-reg_protein"/>
</dbReference>
<feature type="region of interest" description="Disordered" evidence="4">
    <location>
        <begin position="635"/>
        <end position="695"/>
    </location>
</feature>
<evidence type="ECO:0000313" key="5">
    <source>
        <dbReference type="EMBL" id="KAF2862480.1"/>
    </source>
</evidence>
<dbReference type="InterPro" id="IPR011990">
    <property type="entry name" value="TPR-like_helical_dom_sf"/>
</dbReference>
<gene>
    <name evidence="5" type="ORF">K470DRAFT_242998</name>
</gene>
<reference evidence="5" key="1">
    <citation type="journal article" date="2020" name="Stud. Mycol.">
        <title>101 Dothideomycetes genomes: a test case for predicting lifestyles and emergence of pathogens.</title>
        <authorList>
            <person name="Haridas S."/>
            <person name="Albert R."/>
            <person name="Binder M."/>
            <person name="Bloem J."/>
            <person name="Labutti K."/>
            <person name="Salamov A."/>
            <person name="Andreopoulos B."/>
            <person name="Baker S."/>
            <person name="Barry K."/>
            <person name="Bills G."/>
            <person name="Bluhm B."/>
            <person name="Cannon C."/>
            <person name="Castanera R."/>
            <person name="Culley D."/>
            <person name="Daum C."/>
            <person name="Ezra D."/>
            <person name="Gonzalez J."/>
            <person name="Henrissat B."/>
            <person name="Kuo A."/>
            <person name="Liang C."/>
            <person name="Lipzen A."/>
            <person name="Lutzoni F."/>
            <person name="Magnuson J."/>
            <person name="Mondo S."/>
            <person name="Nolan M."/>
            <person name="Ohm R."/>
            <person name="Pangilinan J."/>
            <person name="Park H.-J."/>
            <person name="Ramirez L."/>
            <person name="Alfaro M."/>
            <person name="Sun H."/>
            <person name="Tritt A."/>
            <person name="Yoshinaga Y."/>
            <person name="Zwiers L.-H."/>
            <person name="Turgeon B."/>
            <person name="Goodwin S."/>
            <person name="Spatafora J."/>
            <person name="Crous P."/>
            <person name="Grigoriev I."/>
        </authorList>
    </citation>
    <scope>NUCLEOTIDE SEQUENCE</scope>
    <source>
        <strain evidence="5">CBS 480.64</strain>
    </source>
</reference>
<dbReference type="AlphaFoldDB" id="A0A6A7C4U9"/>
<dbReference type="SUPFAM" id="SSF48452">
    <property type="entry name" value="TPR-like"/>
    <property type="match status" value="1"/>
</dbReference>
<organism evidence="5 6">
    <name type="scientific">Piedraia hortae CBS 480.64</name>
    <dbReference type="NCBI Taxonomy" id="1314780"/>
    <lineage>
        <taxon>Eukaryota</taxon>
        <taxon>Fungi</taxon>
        <taxon>Dikarya</taxon>
        <taxon>Ascomycota</taxon>
        <taxon>Pezizomycotina</taxon>
        <taxon>Dothideomycetes</taxon>
        <taxon>Dothideomycetidae</taxon>
        <taxon>Capnodiales</taxon>
        <taxon>Piedraiaceae</taxon>
        <taxon>Piedraia</taxon>
    </lineage>
</organism>
<protein>
    <recommendedName>
        <fullName evidence="7">TPR-like protein</fullName>
    </recommendedName>
</protein>
<dbReference type="EMBL" id="MU005965">
    <property type="protein sequence ID" value="KAF2862480.1"/>
    <property type="molecule type" value="Genomic_DNA"/>
</dbReference>
<keyword evidence="3" id="KW-0802">TPR repeat</keyword>
<evidence type="ECO:0000256" key="3">
    <source>
        <dbReference type="PROSITE-ProRule" id="PRU00339"/>
    </source>
</evidence>
<sequence>MSRTRHEAAAMSALQRLPTSEKGKRYLSQLSQALCDARWNEVSELARKTEKHAPERKCFTIAARTESLVNSAPANAAASAALKDSISQLQHAINEAEYPEDVYCARICLAEVHWSLGDASATLEELPPDSPPETNVSGLMNWLEACEAKRRYLRVAALETLGQAGEAQELYQVVPQTVDTGSMSLRLTNERLLARTCLHQYALAQPPTLPALNAALISFRAWASFWQQTTPAAEPSRTDIPRRKVWKAYYHLLSVVLQHRLLYSPSGTLTTSAQGFSDEQFLDARIRQRSELKSVETVYESLLLSETRFPKAEQRNLEAEEWTELAVANWSILCGPHWTDAELGEGGKEAVGRGVLDILYRATTKTFHSTAILRRLSAVHAALGDFELASHAFDSYAGIINRGMARTEKTGKIEEGLDDNDTAIQMAAAAMCLLCEYGNREQVEKAMGLMPTMESWLDQATEYLRTTIAAAYRAMGTTQACWARLTYNADSRLQLFQQAANNLKLASQSDSSVASAYSLARVLAETRDSAAAIDVIEQCIQPEMSRDPSMLPLWHLFILCLVAEEEHEAAVKTCNLVLDEVGRIEDDLQKEAVIQIKMSQLLLIELMEGPEASVDYCPELMALYLRLFGKPQPLGPQSRAASVNATPPSRAGSRLRSLTDNIRPRSVRSAGGRRPGSAHPKTRDSDGSGETVPGSQAADIERHHHHHLHLPFHQSRGRNRDSWRHRGLSSKRSVENLNDGTNGANKPSTSDIQAGAVQSSLAEGPSPQQPLKNYEHNHVSPEGLPAPTGHIDQPPEQDIRLPAPYPSKTKPMTKYNRFQEHSHHSSVLIETWLFTARLYLRAGLIEDARGATAEATSVVTSLENEVISLSANAQHLFSKTWGSGSSIDALWASIYTVNGEIAQTEENMPQAVSCYERALFHSPDYPDAIIKISEILLDSYEGTASETTPPTDSVPPAWDVQNLRAGSAAGSTVDPPPPNPAKSEPFVSLSQVAARDRACMLLSMLTKLGCGWDSSDAWYTLARAYELSGRPEKATQALWWTVRLEECKTLRGWSCLPGRLG</sequence>
<feature type="compositionally biased region" description="Polar residues" evidence="4">
    <location>
        <begin position="735"/>
        <end position="761"/>
    </location>
</feature>
<dbReference type="OrthoDB" id="29013at2759"/>
<feature type="region of interest" description="Disordered" evidence="4">
    <location>
        <begin position="709"/>
        <end position="797"/>
    </location>
</feature>
<dbReference type="PANTHER" id="PTHR23083:SF464">
    <property type="entry name" value="TETRATRICOPEPTIDE REPEAT DOMAIN 7, ISOFORM A"/>
    <property type="match status" value="1"/>
</dbReference>
<keyword evidence="6" id="KW-1185">Reference proteome</keyword>
<dbReference type="PANTHER" id="PTHR23083">
    <property type="entry name" value="TETRATRICOPEPTIDE REPEAT PROTEIN, TPR"/>
    <property type="match status" value="1"/>
</dbReference>
<dbReference type="Proteomes" id="UP000799421">
    <property type="component" value="Unassembled WGS sequence"/>
</dbReference>
<evidence type="ECO:0000256" key="4">
    <source>
        <dbReference type="SAM" id="MobiDB-lite"/>
    </source>
</evidence>
<name>A0A6A7C4U9_9PEZI</name>
<dbReference type="InterPro" id="IPR019734">
    <property type="entry name" value="TPR_rpt"/>
</dbReference>